<dbReference type="SFLD" id="SFLDG01066">
    <property type="entry name" value="organic_radical-activating_enz"/>
    <property type="match status" value="1"/>
</dbReference>
<comment type="cofactor">
    <cofactor evidence="1">
        <name>[4Fe-4S] cluster</name>
        <dbReference type="ChEBI" id="CHEBI:49883"/>
    </cofactor>
</comment>
<dbReference type="Pfam" id="PF00037">
    <property type="entry name" value="Fer4"/>
    <property type="match status" value="1"/>
</dbReference>
<evidence type="ECO:0000256" key="8">
    <source>
        <dbReference type="ARBA" id="ARBA00023004"/>
    </source>
</evidence>
<evidence type="ECO:0000256" key="5">
    <source>
        <dbReference type="ARBA" id="ARBA00022691"/>
    </source>
</evidence>
<dbReference type="SFLD" id="SFLDG01118">
    <property type="entry name" value="activating_enzymes__group_2"/>
    <property type="match status" value="1"/>
</dbReference>
<dbReference type="Pfam" id="PF12837">
    <property type="entry name" value="Fer4_6"/>
    <property type="match status" value="1"/>
</dbReference>
<dbReference type="InterPro" id="IPR013785">
    <property type="entry name" value="Aldolase_TIM"/>
</dbReference>
<dbReference type="InterPro" id="IPR017900">
    <property type="entry name" value="4Fe4S_Fe_S_CS"/>
</dbReference>
<dbReference type="PROSITE" id="PS01087">
    <property type="entry name" value="RADICAL_ACTIVATING"/>
    <property type="match status" value="1"/>
</dbReference>
<protein>
    <submittedName>
        <fullName evidence="11">Glycyl-radical enzyme activating protein</fullName>
    </submittedName>
</protein>
<dbReference type="InterPro" id="IPR007197">
    <property type="entry name" value="rSAM"/>
</dbReference>
<comment type="similarity">
    <text evidence="2">Belongs to the organic radical-activating enzymes family.</text>
</comment>
<dbReference type="EMBL" id="AP021876">
    <property type="protein sequence ID" value="BBO86568.1"/>
    <property type="molecule type" value="Genomic_DNA"/>
</dbReference>
<keyword evidence="4" id="KW-0004">4Fe-4S</keyword>
<dbReference type="InterPro" id="IPR034457">
    <property type="entry name" value="Organic_radical-activating"/>
</dbReference>
<dbReference type="PANTHER" id="PTHR30352">
    <property type="entry name" value="PYRUVATE FORMATE-LYASE-ACTIVATING ENZYME"/>
    <property type="match status" value="1"/>
</dbReference>
<evidence type="ECO:0000259" key="10">
    <source>
        <dbReference type="PROSITE" id="PS51379"/>
    </source>
</evidence>
<dbReference type="InterPro" id="IPR001989">
    <property type="entry name" value="Radical_activat_CS"/>
</dbReference>
<dbReference type="SFLD" id="SFLDS00029">
    <property type="entry name" value="Radical_SAM"/>
    <property type="match status" value="1"/>
</dbReference>
<dbReference type="SUPFAM" id="SSF102114">
    <property type="entry name" value="Radical SAM enzymes"/>
    <property type="match status" value="1"/>
</dbReference>
<proteinExistence type="inferred from homology"/>
<name>A0A5K8A2E8_9BACT</name>
<dbReference type="Proteomes" id="UP000425960">
    <property type="component" value="Chromosome"/>
</dbReference>
<dbReference type="Pfam" id="PF04055">
    <property type="entry name" value="Radical_SAM"/>
    <property type="match status" value="1"/>
</dbReference>
<dbReference type="RefSeq" id="WP_155314008.1">
    <property type="nucleotide sequence ID" value="NZ_AP021876.1"/>
</dbReference>
<evidence type="ECO:0000256" key="9">
    <source>
        <dbReference type="ARBA" id="ARBA00023014"/>
    </source>
</evidence>
<evidence type="ECO:0000256" key="2">
    <source>
        <dbReference type="ARBA" id="ARBA00009777"/>
    </source>
</evidence>
<dbReference type="KEGG" id="dov:DSCO28_71340"/>
<dbReference type="CDD" id="cd01335">
    <property type="entry name" value="Radical_SAM"/>
    <property type="match status" value="1"/>
</dbReference>
<accession>A0A5K8A2E8</accession>
<keyword evidence="9" id="KW-0411">Iron-sulfur</keyword>
<dbReference type="AlphaFoldDB" id="A0A5K8A2E8"/>
<reference evidence="11 12" key="1">
    <citation type="submission" date="2019-11" db="EMBL/GenBank/DDBJ databases">
        <title>Comparative genomics of hydrocarbon-degrading Desulfosarcina strains.</title>
        <authorList>
            <person name="Watanabe M."/>
            <person name="Kojima H."/>
            <person name="Fukui M."/>
        </authorList>
    </citation>
    <scope>NUCLEOTIDE SEQUENCE [LARGE SCALE GENOMIC DNA]</scope>
    <source>
        <strain evidence="11 12">28bB2T</strain>
    </source>
</reference>
<keyword evidence="7" id="KW-0560">Oxidoreductase</keyword>
<keyword evidence="8" id="KW-0408">Iron</keyword>
<dbReference type="PANTHER" id="PTHR30352:SF4">
    <property type="entry name" value="PYRUVATE FORMATE-LYASE 2-ACTIVATING ENZYME"/>
    <property type="match status" value="1"/>
</dbReference>
<evidence type="ECO:0000256" key="6">
    <source>
        <dbReference type="ARBA" id="ARBA00022723"/>
    </source>
</evidence>
<keyword evidence="6" id="KW-0479">Metal-binding</keyword>
<evidence type="ECO:0000256" key="1">
    <source>
        <dbReference type="ARBA" id="ARBA00001966"/>
    </source>
</evidence>
<organism evidence="11 12">
    <name type="scientific">Desulfosarcina ovata subsp. sediminis</name>
    <dbReference type="NCBI Taxonomy" id="885957"/>
    <lineage>
        <taxon>Bacteria</taxon>
        <taxon>Pseudomonadati</taxon>
        <taxon>Thermodesulfobacteriota</taxon>
        <taxon>Desulfobacteria</taxon>
        <taxon>Desulfobacterales</taxon>
        <taxon>Desulfosarcinaceae</taxon>
        <taxon>Desulfosarcina</taxon>
    </lineage>
</organism>
<evidence type="ECO:0000256" key="4">
    <source>
        <dbReference type="ARBA" id="ARBA00022485"/>
    </source>
</evidence>
<evidence type="ECO:0000313" key="11">
    <source>
        <dbReference type="EMBL" id="BBO86568.1"/>
    </source>
</evidence>
<evidence type="ECO:0000256" key="7">
    <source>
        <dbReference type="ARBA" id="ARBA00023002"/>
    </source>
</evidence>
<dbReference type="PROSITE" id="PS00198">
    <property type="entry name" value="4FE4S_FER_1"/>
    <property type="match status" value="1"/>
</dbReference>
<comment type="subunit">
    <text evidence="3">Monomer.</text>
</comment>
<dbReference type="InterPro" id="IPR040074">
    <property type="entry name" value="BssD/PflA/YjjW"/>
</dbReference>
<dbReference type="NCBIfam" id="TIGR02494">
    <property type="entry name" value="PFLE_PFLC"/>
    <property type="match status" value="1"/>
</dbReference>
<feature type="domain" description="4Fe-4S ferredoxin-type" evidence="10">
    <location>
        <begin position="54"/>
        <end position="83"/>
    </location>
</feature>
<dbReference type="Gene3D" id="3.20.20.70">
    <property type="entry name" value="Aldolase class I"/>
    <property type="match status" value="1"/>
</dbReference>
<dbReference type="GO" id="GO:0051539">
    <property type="term" value="F:4 iron, 4 sulfur cluster binding"/>
    <property type="evidence" value="ECO:0007669"/>
    <property type="project" value="UniProtKB-KW"/>
</dbReference>
<dbReference type="InterPro" id="IPR017896">
    <property type="entry name" value="4Fe4S_Fe-S-bd"/>
</dbReference>
<dbReference type="GO" id="GO:0016491">
    <property type="term" value="F:oxidoreductase activity"/>
    <property type="evidence" value="ECO:0007669"/>
    <property type="project" value="UniProtKB-KW"/>
</dbReference>
<gene>
    <name evidence="11" type="ORF">DSCO28_71340</name>
</gene>
<dbReference type="SUPFAM" id="SSF54862">
    <property type="entry name" value="4Fe-4S ferredoxins"/>
    <property type="match status" value="1"/>
</dbReference>
<dbReference type="InterPro" id="IPR058240">
    <property type="entry name" value="rSAM_sf"/>
</dbReference>
<dbReference type="PROSITE" id="PS51379">
    <property type="entry name" value="4FE4S_FER_2"/>
    <property type="match status" value="2"/>
</dbReference>
<feature type="domain" description="4Fe-4S ferredoxin-type" evidence="10">
    <location>
        <begin position="134"/>
        <end position="163"/>
    </location>
</feature>
<sequence>MENESTNRDEQFFITNIQRFSVNDGPGIRTTVFLKGCPLQCAWCHNPESISPLQDFFFDEEKCVRCGACAQVCPEDAIQPPVKRKFVQDIEVRPIISSSGSILDKIKDGTFGSEEMVRSTRAMADEESMAAEIAPPRFDRDKCVRCMECVNACHYGALTTAGRCTTVDDVYQEVLEDRRFYETSGGGMTISGGEPLMQPDVTRKLFERACQDHIHTTLDTTGLAKWETIERILPYVNLVLFDIKTLDDAKHRKWTGVSNRLILENVRRIASFGTKIRLRCVIVHDVNYWDLGHARGIVEFAKTLGEAVVGIDLMPYHNFADKKYEKLGRKHFFKGFPNIFREDIEDYRELIEKNGPWKPTVGGLIGSDNGSVGYMPNLFNAVSSA</sequence>
<dbReference type="Gene3D" id="3.80.30.10">
    <property type="entry name" value="pyruvate-formate lyase- activating enzyme"/>
    <property type="match status" value="1"/>
</dbReference>
<evidence type="ECO:0000313" key="12">
    <source>
        <dbReference type="Proteomes" id="UP000425960"/>
    </source>
</evidence>
<evidence type="ECO:0000256" key="3">
    <source>
        <dbReference type="ARBA" id="ARBA00011245"/>
    </source>
</evidence>
<dbReference type="GO" id="GO:0046872">
    <property type="term" value="F:metal ion binding"/>
    <property type="evidence" value="ECO:0007669"/>
    <property type="project" value="UniProtKB-KW"/>
</dbReference>
<keyword evidence="5" id="KW-0949">S-adenosyl-L-methionine</keyword>